<dbReference type="PANTHER" id="PTHR35869:SF1">
    <property type="entry name" value="OUTER-MEMBRANE LIPOPROTEIN CARRIER PROTEIN"/>
    <property type="match status" value="1"/>
</dbReference>
<dbReference type="InterPro" id="IPR029046">
    <property type="entry name" value="LolA/LolB/LppX"/>
</dbReference>
<evidence type="ECO:0000313" key="11">
    <source>
        <dbReference type="EMBL" id="MFC5771487.1"/>
    </source>
</evidence>
<evidence type="ECO:0000256" key="3">
    <source>
        <dbReference type="ARBA" id="ARBA00011245"/>
    </source>
</evidence>
<comment type="subunit">
    <text evidence="3 10">Monomer.</text>
</comment>
<keyword evidence="9 10" id="KW-0143">Chaperone</keyword>
<dbReference type="InterPro" id="IPR004564">
    <property type="entry name" value="OM_lipoprot_carrier_LolA-like"/>
</dbReference>
<dbReference type="RefSeq" id="WP_096447867.1">
    <property type="nucleotide sequence ID" value="NZ_JBHSOG010000094.1"/>
</dbReference>
<feature type="chain" id="PRO_5044945795" description="Outer-membrane lipoprotein carrier protein" evidence="10">
    <location>
        <begin position="32"/>
        <end position="225"/>
    </location>
</feature>
<dbReference type="CDD" id="cd16325">
    <property type="entry name" value="LolA"/>
    <property type="match status" value="1"/>
</dbReference>
<evidence type="ECO:0000256" key="5">
    <source>
        <dbReference type="ARBA" id="ARBA00022448"/>
    </source>
</evidence>
<dbReference type="Gene3D" id="2.50.20.10">
    <property type="entry name" value="Lipoprotein localisation LolA/LolB/LppX"/>
    <property type="match status" value="1"/>
</dbReference>
<keyword evidence="6 10" id="KW-0732">Signal</keyword>
<dbReference type="NCBIfam" id="TIGR00547">
    <property type="entry name" value="lolA"/>
    <property type="match status" value="1"/>
</dbReference>
<evidence type="ECO:0000256" key="6">
    <source>
        <dbReference type="ARBA" id="ARBA00022729"/>
    </source>
</evidence>
<evidence type="ECO:0000313" key="12">
    <source>
        <dbReference type="Proteomes" id="UP001595974"/>
    </source>
</evidence>
<evidence type="ECO:0000256" key="1">
    <source>
        <dbReference type="ARBA" id="ARBA00004418"/>
    </source>
</evidence>
<dbReference type="PANTHER" id="PTHR35869">
    <property type="entry name" value="OUTER-MEMBRANE LIPOPROTEIN CARRIER PROTEIN"/>
    <property type="match status" value="1"/>
</dbReference>
<dbReference type="Pfam" id="PF03548">
    <property type="entry name" value="LolA"/>
    <property type="match status" value="1"/>
</dbReference>
<evidence type="ECO:0000256" key="7">
    <source>
        <dbReference type="ARBA" id="ARBA00022764"/>
    </source>
</evidence>
<dbReference type="EMBL" id="JBHSOG010000094">
    <property type="protein sequence ID" value="MFC5771487.1"/>
    <property type="molecule type" value="Genomic_DNA"/>
</dbReference>
<gene>
    <name evidence="10 11" type="primary">lolA</name>
    <name evidence="11" type="ORF">ACFPTN_19080</name>
</gene>
<keyword evidence="11" id="KW-0449">Lipoprotein</keyword>
<proteinExistence type="inferred from homology"/>
<dbReference type="SUPFAM" id="SSF89392">
    <property type="entry name" value="Prokaryotic lipoproteins and lipoprotein localization factors"/>
    <property type="match status" value="1"/>
</dbReference>
<evidence type="ECO:0000256" key="10">
    <source>
        <dbReference type="HAMAP-Rule" id="MF_00240"/>
    </source>
</evidence>
<comment type="caution">
    <text evidence="11">The sequence shown here is derived from an EMBL/GenBank/DDBJ whole genome shotgun (WGS) entry which is preliminary data.</text>
</comment>
<comment type="similarity">
    <text evidence="2 10">Belongs to the LolA family.</text>
</comment>
<comment type="subcellular location">
    <subcellularLocation>
        <location evidence="1 10">Periplasm</location>
    </subcellularLocation>
</comment>
<dbReference type="InterPro" id="IPR018323">
    <property type="entry name" value="OM_lipoprot_carrier_LolA_Pbac"/>
</dbReference>
<accession>A0ABW1AVX9</accession>
<evidence type="ECO:0000256" key="2">
    <source>
        <dbReference type="ARBA" id="ARBA00007615"/>
    </source>
</evidence>
<keyword evidence="12" id="KW-1185">Reference proteome</keyword>
<sequence precursor="true">MNARRRNPAWSVARRVLPGVAMILVAGAAAAADAVAQLRQFVSVTRSAEGEFEQIVTAKSGRRPQQSAGRFAFARPGKFRWEYEKPYPQLLVGDGERMWTWDRDLNQVTVRRIGDALGATPAAILFGSGSLDDNFVLTDAGSGDGLSWVEARPKRAEGAFDSLRIGLSGSELKRMEMQDNFGQITLISFTRLRPNPPQDEGRFHFVPPAGADVIGEASDPAAQPR</sequence>
<dbReference type="HAMAP" id="MF_00240">
    <property type="entry name" value="LolA"/>
    <property type="match status" value="1"/>
</dbReference>
<reference evidence="12" key="1">
    <citation type="journal article" date="2019" name="Int. J. Syst. Evol. Microbiol.">
        <title>The Global Catalogue of Microorganisms (GCM) 10K type strain sequencing project: providing services to taxonomists for standard genome sequencing and annotation.</title>
        <authorList>
            <consortium name="The Broad Institute Genomics Platform"/>
            <consortium name="The Broad Institute Genome Sequencing Center for Infectious Disease"/>
            <person name="Wu L."/>
            <person name="Ma J."/>
        </authorList>
    </citation>
    <scope>NUCLEOTIDE SEQUENCE [LARGE SCALE GENOMIC DNA]</scope>
    <source>
        <strain evidence="12">SHR3</strain>
    </source>
</reference>
<dbReference type="Proteomes" id="UP001595974">
    <property type="component" value="Unassembled WGS sequence"/>
</dbReference>
<evidence type="ECO:0000256" key="9">
    <source>
        <dbReference type="ARBA" id="ARBA00023186"/>
    </source>
</evidence>
<keyword evidence="8 10" id="KW-0653">Protein transport</keyword>
<protein>
    <recommendedName>
        <fullName evidence="4 10">Outer-membrane lipoprotein carrier protein</fullName>
    </recommendedName>
</protein>
<name>A0ABW1AVX9_9RHOO</name>
<evidence type="ECO:0000256" key="8">
    <source>
        <dbReference type="ARBA" id="ARBA00022927"/>
    </source>
</evidence>
<feature type="signal peptide" evidence="10">
    <location>
        <begin position="1"/>
        <end position="31"/>
    </location>
</feature>
<evidence type="ECO:0000256" key="4">
    <source>
        <dbReference type="ARBA" id="ARBA00014035"/>
    </source>
</evidence>
<organism evidence="11 12">
    <name type="scientific">Thauera sinica</name>
    <dbReference type="NCBI Taxonomy" id="2665146"/>
    <lineage>
        <taxon>Bacteria</taxon>
        <taxon>Pseudomonadati</taxon>
        <taxon>Pseudomonadota</taxon>
        <taxon>Betaproteobacteria</taxon>
        <taxon>Rhodocyclales</taxon>
        <taxon>Zoogloeaceae</taxon>
        <taxon>Thauera</taxon>
    </lineage>
</organism>
<keyword evidence="7 10" id="KW-0574">Periplasm</keyword>
<comment type="function">
    <text evidence="10">Participates in the translocation of lipoproteins from the inner membrane to the outer membrane. Only forms a complex with a lipoprotein if the residue after the N-terminal Cys is not an aspartate (The Asp acts as a targeting signal to indicate that the lipoprotein should stay in the inner membrane).</text>
</comment>
<keyword evidence="5 10" id="KW-0813">Transport</keyword>